<name>A0A1V3C699_9ACTN</name>
<dbReference type="RefSeq" id="WP_077692737.1">
    <property type="nucleotide sequence ID" value="NZ_MCOK01000001.1"/>
</dbReference>
<keyword evidence="3" id="KW-0597">Phosphoprotein</keyword>
<evidence type="ECO:0000256" key="10">
    <source>
        <dbReference type="SAM" id="Phobius"/>
    </source>
</evidence>
<dbReference type="GO" id="GO:0005524">
    <property type="term" value="F:ATP binding"/>
    <property type="evidence" value="ECO:0007669"/>
    <property type="project" value="UniProtKB-KW"/>
</dbReference>
<evidence type="ECO:0000313" key="13">
    <source>
        <dbReference type="EMBL" id="OOC56297.1"/>
    </source>
</evidence>
<evidence type="ECO:0000256" key="4">
    <source>
        <dbReference type="ARBA" id="ARBA00022679"/>
    </source>
</evidence>
<dbReference type="AlphaFoldDB" id="A0A1V3C699"/>
<keyword evidence="7" id="KW-0067">ATP-binding</keyword>
<dbReference type="InterPro" id="IPR003594">
    <property type="entry name" value="HATPase_dom"/>
</dbReference>
<dbReference type="OrthoDB" id="227596at2"/>
<keyword evidence="5" id="KW-0547">Nucleotide-binding</keyword>
<comment type="catalytic activity">
    <reaction evidence="1">
        <text>ATP + protein L-histidine = ADP + protein N-phospho-L-histidine.</text>
        <dbReference type="EC" id="2.7.13.3"/>
    </reaction>
</comment>
<keyword evidence="4" id="KW-0808">Transferase</keyword>
<protein>
    <recommendedName>
        <fullName evidence="2">histidine kinase</fullName>
        <ecNumber evidence="2">2.7.13.3</ecNumber>
    </recommendedName>
</protein>
<dbReference type="InterPro" id="IPR036890">
    <property type="entry name" value="HATPase_C_sf"/>
</dbReference>
<keyword evidence="6" id="KW-0418">Kinase</keyword>
<keyword evidence="10" id="KW-1133">Transmembrane helix</keyword>
<dbReference type="SUPFAM" id="SSF55874">
    <property type="entry name" value="ATPase domain of HSP90 chaperone/DNA topoisomerase II/histidine kinase"/>
    <property type="match status" value="1"/>
</dbReference>
<dbReference type="Gene3D" id="1.20.5.1930">
    <property type="match status" value="1"/>
</dbReference>
<evidence type="ECO:0000259" key="11">
    <source>
        <dbReference type="Pfam" id="PF02518"/>
    </source>
</evidence>
<dbReference type="InterPro" id="IPR050482">
    <property type="entry name" value="Sensor_HK_TwoCompSys"/>
</dbReference>
<keyword evidence="8" id="KW-0902">Two-component regulatory system</keyword>
<evidence type="ECO:0000256" key="7">
    <source>
        <dbReference type="ARBA" id="ARBA00022840"/>
    </source>
</evidence>
<dbReference type="Pfam" id="PF02518">
    <property type="entry name" value="HATPase_c"/>
    <property type="match status" value="1"/>
</dbReference>
<feature type="region of interest" description="Disordered" evidence="9">
    <location>
        <begin position="334"/>
        <end position="360"/>
    </location>
</feature>
<dbReference type="GO" id="GO:0000155">
    <property type="term" value="F:phosphorelay sensor kinase activity"/>
    <property type="evidence" value="ECO:0007669"/>
    <property type="project" value="InterPro"/>
</dbReference>
<dbReference type="Pfam" id="PF07730">
    <property type="entry name" value="HisKA_3"/>
    <property type="match status" value="1"/>
</dbReference>
<evidence type="ECO:0000256" key="2">
    <source>
        <dbReference type="ARBA" id="ARBA00012438"/>
    </source>
</evidence>
<dbReference type="CDD" id="cd16917">
    <property type="entry name" value="HATPase_UhpB-NarQ-NarX-like"/>
    <property type="match status" value="1"/>
</dbReference>
<accession>A0A1V3C699</accession>
<evidence type="ECO:0000256" key="5">
    <source>
        <dbReference type="ARBA" id="ARBA00022741"/>
    </source>
</evidence>
<dbReference type="EMBL" id="MCOK01000001">
    <property type="protein sequence ID" value="OOC56297.1"/>
    <property type="molecule type" value="Genomic_DNA"/>
</dbReference>
<feature type="transmembrane region" description="Helical" evidence="10">
    <location>
        <begin position="368"/>
        <end position="392"/>
    </location>
</feature>
<sequence>MRTALDGLLLTALVLLAGLNAVLPFGVDGLLPEASAGLAVASYLLGRSPVPARVACPTVAAVLLLHPVLALMLDRGPTPALAGGALAVLCAVTPWLAGRYLRRRAEAAGLGWRRAELLECEQEVAAERERVRERARIAARMHDSLGHELTLIAVRAGALEVDRDLEAEDYRRGVAELGAGAISSVERLQEIIGLLREESDEPPTDPSREDFRSLVERVRESGMGVDSRGEELWDTLSPRAREVLYSVAREALTNAAKHAPGAPVTLELRSAGGESVLTVANGASRKAEGSALASGGHGLSGLRERLRTAGGSLLAEAEADGGFTVRARLPLAGEAPLPGPASAPSPASGPASESGRQRTASRSSARSALLAAVTVPLCLLLFLALLWGGYYVHASARSVLPPDGFAALKVGESRADAAAVLPAETMLDPPTEAGAPVPGAWACSHYRSRMAWPGARVDAYRLCFDDGVLVSKDVLVLGADREESR</sequence>
<dbReference type="EC" id="2.7.13.3" evidence="2"/>
<feature type="domain" description="Signal transduction histidine kinase subgroup 3 dimerisation and phosphoacceptor" evidence="12">
    <location>
        <begin position="133"/>
        <end position="198"/>
    </location>
</feature>
<dbReference type="Gene3D" id="3.30.565.10">
    <property type="entry name" value="Histidine kinase-like ATPase, C-terminal domain"/>
    <property type="match status" value="1"/>
</dbReference>
<proteinExistence type="predicted"/>
<reference evidence="14" key="1">
    <citation type="submission" date="2016-08" db="EMBL/GenBank/DDBJ databases">
        <authorList>
            <person name="Tokovenko B."/>
            <person name="Kalinowski J."/>
        </authorList>
    </citation>
    <scope>NUCLEOTIDE SEQUENCE [LARGE SCALE GENOMIC DNA]</scope>
    <source>
        <strain evidence="14">UTMC102</strain>
    </source>
</reference>
<dbReference type="PANTHER" id="PTHR24421:SF10">
    <property type="entry name" value="NITRATE_NITRITE SENSOR PROTEIN NARQ"/>
    <property type="match status" value="1"/>
</dbReference>
<feature type="compositionally biased region" description="Low complexity" evidence="9">
    <location>
        <begin position="344"/>
        <end position="360"/>
    </location>
</feature>
<dbReference type="InterPro" id="IPR011712">
    <property type="entry name" value="Sig_transdc_His_kin_sub3_dim/P"/>
</dbReference>
<evidence type="ECO:0000256" key="8">
    <source>
        <dbReference type="ARBA" id="ARBA00023012"/>
    </source>
</evidence>
<dbReference type="STRING" id="501010.NOSIN_22760"/>
<evidence type="ECO:0000256" key="9">
    <source>
        <dbReference type="SAM" id="MobiDB-lite"/>
    </source>
</evidence>
<keyword evidence="10" id="KW-0812">Transmembrane</keyword>
<dbReference type="PANTHER" id="PTHR24421">
    <property type="entry name" value="NITRATE/NITRITE SENSOR PROTEIN NARX-RELATED"/>
    <property type="match status" value="1"/>
</dbReference>
<dbReference type="GO" id="GO:0046983">
    <property type="term" value="F:protein dimerization activity"/>
    <property type="evidence" value="ECO:0007669"/>
    <property type="project" value="InterPro"/>
</dbReference>
<dbReference type="Proteomes" id="UP000189004">
    <property type="component" value="Unassembled WGS sequence"/>
</dbReference>
<feature type="transmembrane region" description="Helical" evidence="10">
    <location>
        <begin position="80"/>
        <end position="97"/>
    </location>
</feature>
<feature type="domain" description="Histidine kinase/HSP90-like ATPase" evidence="11">
    <location>
        <begin position="243"/>
        <end position="332"/>
    </location>
</feature>
<keyword evidence="14" id="KW-1185">Reference proteome</keyword>
<evidence type="ECO:0000256" key="1">
    <source>
        <dbReference type="ARBA" id="ARBA00000085"/>
    </source>
</evidence>
<evidence type="ECO:0000259" key="12">
    <source>
        <dbReference type="Pfam" id="PF07730"/>
    </source>
</evidence>
<comment type="caution">
    <text evidence="13">The sequence shown here is derived from an EMBL/GenBank/DDBJ whole genome shotgun (WGS) entry which is preliminary data.</text>
</comment>
<organism evidence="13 14">
    <name type="scientific">Nocardiopsis sinuspersici</name>
    <dbReference type="NCBI Taxonomy" id="501010"/>
    <lineage>
        <taxon>Bacteria</taxon>
        <taxon>Bacillati</taxon>
        <taxon>Actinomycetota</taxon>
        <taxon>Actinomycetes</taxon>
        <taxon>Streptosporangiales</taxon>
        <taxon>Nocardiopsidaceae</taxon>
        <taxon>Nocardiopsis</taxon>
    </lineage>
</organism>
<evidence type="ECO:0000256" key="6">
    <source>
        <dbReference type="ARBA" id="ARBA00022777"/>
    </source>
</evidence>
<evidence type="ECO:0000256" key="3">
    <source>
        <dbReference type="ARBA" id="ARBA00022553"/>
    </source>
</evidence>
<keyword evidence="10" id="KW-0472">Membrane</keyword>
<gene>
    <name evidence="13" type="ORF">NOSIN_22760</name>
</gene>
<dbReference type="GO" id="GO:0016020">
    <property type="term" value="C:membrane"/>
    <property type="evidence" value="ECO:0007669"/>
    <property type="project" value="InterPro"/>
</dbReference>
<evidence type="ECO:0000313" key="14">
    <source>
        <dbReference type="Proteomes" id="UP000189004"/>
    </source>
</evidence>